<evidence type="ECO:0000313" key="3">
    <source>
        <dbReference type="Proteomes" id="UP001301769"/>
    </source>
</evidence>
<name>A0AAN7B4N0_9PEZI</name>
<comment type="caution">
    <text evidence="2">The sequence shown here is derived from an EMBL/GenBank/DDBJ whole genome shotgun (WGS) entry which is preliminary data.</text>
</comment>
<dbReference type="PANTHER" id="PTHR28037">
    <property type="entry name" value="ALCOHOL O-ACETYLTRANSFERASE 1-RELATED"/>
    <property type="match status" value="1"/>
</dbReference>
<dbReference type="InterPro" id="IPR052058">
    <property type="entry name" value="Alcohol_O-acetyltransferase"/>
</dbReference>
<dbReference type="AlphaFoldDB" id="A0AAN7B4N0"/>
<organism evidence="2 3">
    <name type="scientific">Rhypophila decipiens</name>
    <dbReference type="NCBI Taxonomy" id="261697"/>
    <lineage>
        <taxon>Eukaryota</taxon>
        <taxon>Fungi</taxon>
        <taxon>Dikarya</taxon>
        <taxon>Ascomycota</taxon>
        <taxon>Pezizomycotina</taxon>
        <taxon>Sordariomycetes</taxon>
        <taxon>Sordariomycetidae</taxon>
        <taxon>Sordariales</taxon>
        <taxon>Naviculisporaceae</taxon>
        <taxon>Rhypophila</taxon>
    </lineage>
</organism>
<evidence type="ECO:0000256" key="1">
    <source>
        <dbReference type="SAM" id="MobiDB-lite"/>
    </source>
</evidence>
<proteinExistence type="predicted"/>
<dbReference type="EMBL" id="MU858166">
    <property type="protein sequence ID" value="KAK4210773.1"/>
    <property type="molecule type" value="Genomic_DNA"/>
</dbReference>
<keyword evidence="3" id="KW-1185">Reference proteome</keyword>
<accession>A0AAN7B4N0</accession>
<reference evidence="2" key="2">
    <citation type="submission" date="2023-05" db="EMBL/GenBank/DDBJ databases">
        <authorList>
            <consortium name="Lawrence Berkeley National Laboratory"/>
            <person name="Steindorff A."/>
            <person name="Hensen N."/>
            <person name="Bonometti L."/>
            <person name="Westerberg I."/>
            <person name="Brannstrom I.O."/>
            <person name="Guillou S."/>
            <person name="Cros-Aarteil S."/>
            <person name="Calhoun S."/>
            <person name="Haridas S."/>
            <person name="Kuo A."/>
            <person name="Mondo S."/>
            <person name="Pangilinan J."/>
            <person name="Riley R."/>
            <person name="Labutti K."/>
            <person name="Andreopoulos B."/>
            <person name="Lipzen A."/>
            <person name="Chen C."/>
            <person name="Yanf M."/>
            <person name="Daum C."/>
            <person name="Ng V."/>
            <person name="Clum A."/>
            <person name="Ohm R."/>
            <person name="Martin F."/>
            <person name="Silar P."/>
            <person name="Natvig D."/>
            <person name="Lalanne C."/>
            <person name="Gautier V."/>
            <person name="Ament-Velasquez S.L."/>
            <person name="Kruys A."/>
            <person name="Hutchinson M.I."/>
            <person name="Powell A.J."/>
            <person name="Barry K."/>
            <person name="Miller A.N."/>
            <person name="Grigoriev I.V."/>
            <person name="Debuchy R."/>
            <person name="Gladieux P."/>
            <person name="Thoren M.H."/>
            <person name="Johannesson H."/>
        </authorList>
    </citation>
    <scope>NUCLEOTIDE SEQUENCE</scope>
    <source>
        <strain evidence="2">PSN293</strain>
    </source>
</reference>
<evidence type="ECO:0000313" key="2">
    <source>
        <dbReference type="EMBL" id="KAK4210773.1"/>
    </source>
</evidence>
<reference evidence="2" key="1">
    <citation type="journal article" date="2023" name="Mol. Phylogenet. Evol.">
        <title>Genome-scale phylogeny and comparative genomics of the fungal order Sordariales.</title>
        <authorList>
            <person name="Hensen N."/>
            <person name="Bonometti L."/>
            <person name="Westerberg I."/>
            <person name="Brannstrom I.O."/>
            <person name="Guillou S."/>
            <person name="Cros-Aarteil S."/>
            <person name="Calhoun S."/>
            <person name="Haridas S."/>
            <person name="Kuo A."/>
            <person name="Mondo S."/>
            <person name="Pangilinan J."/>
            <person name="Riley R."/>
            <person name="LaButti K."/>
            <person name="Andreopoulos B."/>
            <person name="Lipzen A."/>
            <person name="Chen C."/>
            <person name="Yan M."/>
            <person name="Daum C."/>
            <person name="Ng V."/>
            <person name="Clum A."/>
            <person name="Steindorff A."/>
            <person name="Ohm R.A."/>
            <person name="Martin F."/>
            <person name="Silar P."/>
            <person name="Natvig D.O."/>
            <person name="Lalanne C."/>
            <person name="Gautier V."/>
            <person name="Ament-Velasquez S.L."/>
            <person name="Kruys A."/>
            <person name="Hutchinson M.I."/>
            <person name="Powell A.J."/>
            <person name="Barry K."/>
            <person name="Miller A.N."/>
            <person name="Grigoriev I.V."/>
            <person name="Debuchy R."/>
            <person name="Gladieux P."/>
            <person name="Hiltunen Thoren M."/>
            <person name="Johannesson H."/>
        </authorList>
    </citation>
    <scope>NUCLEOTIDE SEQUENCE</scope>
    <source>
        <strain evidence="2">PSN293</strain>
    </source>
</reference>
<protein>
    <submittedName>
        <fullName evidence="2">Uncharacterized protein</fullName>
    </submittedName>
</protein>
<sequence>MDLNHGNGSVATVGCQYVIPSLLQSPTRQKDLANLFQRAVCSTVLGHPLCQGSPHNQGNGSPSWNLVPGLDLDQLITWQFVQRTEDYNDVRQQILVRQLNTAFTSVDERVEWLIIVLRQHLSDVFEAFFTFSSTKFDGKCAKIFHKDVLHNLNCHSRRCSLKGPITGWNHVPTGRGLQATTPTPISTPRESLLSKGVSLWKKYAPNSLRLASSANAWSPVDTGQPFETGLKTVFISCHVVEAVLDECRHRKEETGNRTVTITALLQAMTMFSLARQIPVTEFPALKSVTTIDLRRHMSQQDTANLVGHQNQPKGPAKTMMNVVGQVTHDIFPSESVAKIKARSDSWYSRARSLEEHRISSVTIWPTIETFTAKPPRQPGGEPPGPELKSSIWEVTANVRANIETKLAENDLETSLDRSSSPWKKQTKETSKRPQGVAAFQVNNLVTMDGLDPTVVDELERQVRQTARAVNGQIGLPPAPQQAPWMKKNLKMDGPYPSLGWNRRNPSPTPINKRHGIVFKDWDAELPKPWDENFSMVKMAETAKMEEKEEEGDKLANTRFYIKRANLAVSPRGTGSPIHLSVFTVNGGDMVINLTYQRGAVEDDVIETLAEDLQGWLPWISKGKGNEPMEKEPMEKKLMEKISRDKESMEEVPMKKNLDTQTWPRRRLGYQEPAVRRSLVRYWNMYGINRCLGASVPGGLVLAQAQAHGDGGHISFVSLMSPSKIYLRIVRDVSPQIIEAGCRMQEDSCSYITLPIHGAKHTNSERGVHSTSAIGGPVGGSSWVYASPFLLLYRKSKGFSHVTKPTSG</sequence>
<feature type="region of interest" description="Disordered" evidence="1">
    <location>
        <begin position="411"/>
        <end position="434"/>
    </location>
</feature>
<dbReference type="GO" id="GO:0008080">
    <property type="term" value="F:N-acetyltransferase activity"/>
    <property type="evidence" value="ECO:0007669"/>
    <property type="project" value="TreeGrafter"/>
</dbReference>
<dbReference type="Proteomes" id="UP001301769">
    <property type="component" value="Unassembled WGS sequence"/>
</dbReference>
<dbReference type="PANTHER" id="PTHR28037:SF1">
    <property type="entry name" value="ALCOHOL O-ACETYLTRANSFERASE 1-RELATED"/>
    <property type="match status" value="1"/>
</dbReference>
<gene>
    <name evidence="2" type="ORF">QBC37DRAFT_485162</name>
</gene>